<dbReference type="PANTHER" id="PTHR43537">
    <property type="entry name" value="TRANSCRIPTIONAL REGULATOR, GNTR FAMILY"/>
    <property type="match status" value="1"/>
</dbReference>
<dbReference type="InterPro" id="IPR036388">
    <property type="entry name" value="WH-like_DNA-bd_sf"/>
</dbReference>
<dbReference type="PROSITE" id="PS50949">
    <property type="entry name" value="HTH_GNTR"/>
    <property type="match status" value="1"/>
</dbReference>
<dbReference type="Gene3D" id="1.20.120.530">
    <property type="entry name" value="GntR ligand-binding domain-like"/>
    <property type="match status" value="1"/>
</dbReference>
<reference evidence="6 7" key="1">
    <citation type="submission" date="2021-06" db="EMBL/GenBank/DDBJ databases">
        <title>Genome-based taxonomic framework of Microbacterium strains isolated from marine environment, the description of four new species and reclassification of four preexisting species.</title>
        <authorList>
            <person name="Lee S.D."/>
            <person name="Kim S.-M."/>
            <person name="Byeon Y.-S."/>
            <person name="Yang H.L."/>
            <person name="Kim I.S."/>
        </authorList>
    </citation>
    <scope>NUCLEOTIDE SEQUENCE [LARGE SCALE GENOMIC DNA]</scope>
    <source>
        <strain evidence="6 7">SSW1-49</strain>
    </source>
</reference>
<gene>
    <name evidence="6" type="ORF">KZC51_09460</name>
</gene>
<keyword evidence="3" id="KW-0804">Transcription</keyword>
<sequence>MGSVQKDRPLLVTGARRWEDEAVTSADAVVLESTKVAGRLRDAILDGIRSPGSRLIERDLAAEFGVSRVPVRDALKILEAEGLVTLRPRTWAIVREFTDSDMTDLDEVRSVLEPLAFRLAAERHRPDGLEKLRRALDEQTISAAAGDPVAARRAANDFHEQVTVLAENRLLSDLMQGMRSTLRWGLAQHDDLADITEQHRVLFQAISERDGDRVEALALEHIDSSRRAREAHLHASRSAGSSSAVHEGSSGRL</sequence>
<dbReference type="SMART" id="SM00895">
    <property type="entry name" value="FCD"/>
    <property type="match status" value="1"/>
</dbReference>
<protein>
    <submittedName>
        <fullName evidence="6">GntR family transcriptional regulator</fullName>
    </submittedName>
</protein>
<dbReference type="Pfam" id="PF00392">
    <property type="entry name" value="GntR"/>
    <property type="match status" value="1"/>
</dbReference>
<dbReference type="InterPro" id="IPR008920">
    <property type="entry name" value="TF_FadR/GntR_C"/>
</dbReference>
<evidence type="ECO:0000256" key="2">
    <source>
        <dbReference type="ARBA" id="ARBA00023125"/>
    </source>
</evidence>
<dbReference type="Pfam" id="PF07729">
    <property type="entry name" value="FCD"/>
    <property type="match status" value="1"/>
</dbReference>
<keyword evidence="1" id="KW-0805">Transcription regulation</keyword>
<feature type="region of interest" description="Disordered" evidence="4">
    <location>
        <begin position="229"/>
        <end position="253"/>
    </location>
</feature>
<dbReference type="EMBL" id="JAHWXN010000001">
    <property type="protein sequence ID" value="MCK2036363.1"/>
    <property type="molecule type" value="Genomic_DNA"/>
</dbReference>
<dbReference type="InterPro" id="IPR000524">
    <property type="entry name" value="Tscrpt_reg_HTH_GntR"/>
</dbReference>
<evidence type="ECO:0000313" key="7">
    <source>
        <dbReference type="Proteomes" id="UP001300096"/>
    </source>
</evidence>
<evidence type="ECO:0000259" key="5">
    <source>
        <dbReference type="PROSITE" id="PS50949"/>
    </source>
</evidence>
<comment type="caution">
    <text evidence="6">The sequence shown here is derived from an EMBL/GenBank/DDBJ whole genome shotgun (WGS) entry which is preliminary data.</text>
</comment>
<dbReference type="SUPFAM" id="SSF46785">
    <property type="entry name" value="Winged helix' DNA-binding domain"/>
    <property type="match status" value="1"/>
</dbReference>
<dbReference type="PANTHER" id="PTHR43537:SF45">
    <property type="entry name" value="GNTR FAMILY REGULATORY PROTEIN"/>
    <property type="match status" value="1"/>
</dbReference>
<organism evidence="6 7">
    <name type="scientific">Microbacterium croceum</name>
    <dbReference type="NCBI Taxonomy" id="2851645"/>
    <lineage>
        <taxon>Bacteria</taxon>
        <taxon>Bacillati</taxon>
        <taxon>Actinomycetota</taxon>
        <taxon>Actinomycetes</taxon>
        <taxon>Micrococcales</taxon>
        <taxon>Microbacteriaceae</taxon>
        <taxon>Microbacterium</taxon>
    </lineage>
</organism>
<dbReference type="Proteomes" id="UP001300096">
    <property type="component" value="Unassembled WGS sequence"/>
</dbReference>
<dbReference type="SUPFAM" id="SSF48008">
    <property type="entry name" value="GntR ligand-binding domain-like"/>
    <property type="match status" value="1"/>
</dbReference>
<evidence type="ECO:0000256" key="1">
    <source>
        <dbReference type="ARBA" id="ARBA00023015"/>
    </source>
</evidence>
<feature type="domain" description="HTH gntR-type" evidence="5">
    <location>
        <begin position="30"/>
        <end position="97"/>
    </location>
</feature>
<evidence type="ECO:0000256" key="3">
    <source>
        <dbReference type="ARBA" id="ARBA00023163"/>
    </source>
</evidence>
<dbReference type="SMART" id="SM00345">
    <property type="entry name" value="HTH_GNTR"/>
    <property type="match status" value="1"/>
</dbReference>
<dbReference type="InterPro" id="IPR036390">
    <property type="entry name" value="WH_DNA-bd_sf"/>
</dbReference>
<dbReference type="Gene3D" id="1.10.10.10">
    <property type="entry name" value="Winged helix-like DNA-binding domain superfamily/Winged helix DNA-binding domain"/>
    <property type="match status" value="1"/>
</dbReference>
<accession>A0ABT0FE75</accession>
<name>A0ABT0FE75_9MICO</name>
<proteinExistence type="predicted"/>
<evidence type="ECO:0000256" key="4">
    <source>
        <dbReference type="SAM" id="MobiDB-lite"/>
    </source>
</evidence>
<dbReference type="InterPro" id="IPR011711">
    <property type="entry name" value="GntR_C"/>
</dbReference>
<dbReference type="CDD" id="cd07377">
    <property type="entry name" value="WHTH_GntR"/>
    <property type="match status" value="1"/>
</dbReference>
<keyword evidence="7" id="KW-1185">Reference proteome</keyword>
<keyword evidence="2" id="KW-0238">DNA-binding</keyword>
<dbReference type="PRINTS" id="PR00035">
    <property type="entry name" value="HTHGNTR"/>
</dbReference>
<evidence type="ECO:0000313" key="6">
    <source>
        <dbReference type="EMBL" id="MCK2036363.1"/>
    </source>
</evidence>